<reference evidence="24 25" key="1">
    <citation type="submission" date="2020-04" db="EMBL/GenBank/DDBJ databases">
        <authorList>
            <person name="Wallbank WR R."/>
            <person name="Pardo Diaz C."/>
            <person name="Kozak K."/>
            <person name="Martin S."/>
            <person name="Jiggins C."/>
            <person name="Moest M."/>
            <person name="Warren A I."/>
            <person name="Byers J.R.P. K."/>
            <person name="Montejo-Kovacevich G."/>
            <person name="Yen C E."/>
        </authorList>
    </citation>
    <scope>NUCLEOTIDE SEQUENCE [LARGE SCALE GENOMIC DNA]</scope>
</reference>
<dbReference type="SUPFAM" id="SSF81660">
    <property type="entry name" value="Metal cation-transporting ATPase, ATP-binding domain N"/>
    <property type="match status" value="2"/>
</dbReference>
<evidence type="ECO:0000256" key="18">
    <source>
        <dbReference type="ARBA" id="ARBA00023201"/>
    </source>
</evidence>
<dbReference type="InterPro" id="IPR001757">
    <property type="entry name" value="P_typ_ATPase"/>
</dbReference>
<dbReference type="SMART" id="SM00831">
    <property type="entry name" value="Cation_ATPase_N"/>
    <property type="match status" value="2"/>
</dbReference>
<dbReference type="PANTHER" id="PTHR43294">
    <property type="entry name" value="SODIUM/POTASSIUM-TRANSPORTING ATPASE SUBUNIT ALPHA"/>
    <property type="match status" value="1"/>
</dbReference>
<keyword evidence="12" id="KW-0630">Potassium</keyword>
<dbReference type="PRINTS" id="PR00119">
    <property type="entry name" value="CATATPASE"/>
</dbReference>
<dbReference type="Gene3D" id="1.20.1110.10">
    <property type="entry name" value="Calcium-transporting ATPase, transmembrane domain"/>
    <property type="match status" value="2"/>
</dbReference>
<dbReference type="NCBIfam" id="TIGR01494">
    <property type="entry name" value="ATPase_P-type"/>
    <property type="match status" value="4"/>
</dbReference>
<dbReference type="GO" id="GO:0005391">
    <property type="term" value="F:P-type sodium:potassium-exchanging transporter activity"/>
    <property type="evidence" value="ECO:0007669"/>
    <property type="project" value="UniProtKB-EC"/>
</dbReference>
<feature type="domain" description="Cation-transporting P-type ATPase N-terminal" evidence="23">
    <location>
        <begin position="993"/>
        <end position="1067"/>
    </location>
</feature>
<comment type="similarity">
    <text evidence="3">Belongs to the cation transport ATPase (P-type) (TC 3.A.3) family. Type IIIA subfamily.</text>
</comment>
<dbReference type="InterPro" id="IPR005775">
    <property type="entry name" value="P-type_ATPase_IIC"/>
</dbReference>
<dbReference type="InterPro" id="IPR004014">
    <property type="entry name" value="ATPase_P-typ_cation-transptr_N"/>
</dbReference>
<organism evidence="24 25">
    <name type="scientific">Arctia plantaginis</name>
    <name type="common">Wood tiger moth</name>
    <name type="synonym">Phalaena plantaginis</name>
    <dbReference type="NCBI Taxonomy" id="874455"/>
    <lineage>
        <taxon>Eukaryota</taxon>
        <taxon>Metazoa</taxon>
        <taxon>Ecdysozoa</taxon>
        <taxon>Arthropoda</taxon>
        <taxon>Hexapoda</taxon>
        <taxon>Insecta</taxon>
        <taxon>Pterygota</taxon>
        <taxon>Neoptera</taxon>
        <taxon>Endopterygota</taxon>
        <taxon>Lepidoptera</taxon>
        <taxon>Glossata</taxon>
        <taxon>Ditrysia</taxon>
        <taxon>Noctuoidea</taxon>
        <taxon>Erebidae</taxon>
        <taxon>Arctiinae</taxon>
        <taxon>Arctia</taxon>
    </lineage>
</organism>
<evidence type="ECO:0000256" key="16">
    <source>
        <dbReference type="ARBA" id="ARBA00023065"/>
    </source>
</evidence>
<sequence>MHGSRVNRPHSSMLTLSGTRLKSSTLQRLPSLIAGSAPITSQMDILKGESHVGDHFLTNKQLELVYRSNIHSGLKETFAAELLESNGPNVLLELHGTSMWKIFRSNLFGWFQCILWAGAILNFIAYFGSSYLDVGEDHGGHSTKEYLYLGTVITFTILGTGLFGFYQEAKNIAVMSGFEKLVPPDAVVIRESKRKVIPNTELVVGDIVEMKSGDIVPADIRILTCTNFTTDKSSLTGESEPVRHRPECTNSNPLESKNMLYFGCPVLDGVAKGMVVATGEKTQIGTIAGLVTGLEKEKTPIAKEITYFVKIICGVAFFFGAIFFFMVYIIQKSWLTALQYMLGIILANVPEGLLVTLTVCMTLSAKALKSKNCLAKTLQAVETLGSTSCICSDKTGTMTQNRMSVSHLYSNYEILDWKNYVHVSDSTYATLCLAASLNLKAEFSDDAMNESIDKRKIIGDASESAILRYMEAHRSATKIRKDNPKAAEIPFSSAFKYQVTIHRMQATQSYYLIMKGAPEIILEYCSKVHTNDGLTPITPMIKKELKTHLMKMANMGERVIGYCDLRLPPEAYPIGYPFDTLERNFPLEDLHFIGAISLIDPPRHNIAKSIALCKQAGIRVVMVTGDHPVTALAISRQCGTITLPTAYDYAFEHHIEIADIPQHVINMFSAAVITGEELRKMSIHDLKEAQNKYSEITFARTSPQQKLFIVETFQSSKHVVAVTGDGVNDSPALKKADIGIAMGIAGTEVSKKAADMILLDDNFASIVLGVQEGRRIFDNLKKTIAYTLTSNTPEMLPFVLYACVGMPLPMTLMLILVINVGTDLLPAMSLAYEDSEEDIMSHPPRKPTDHLVNHALIFIAYFQVGLIQFFGGLYSYFVVFARDGFFPSSLMFVRKEWESNKLLVTDSLGREWNFIDRKKIERKAQTAYFVAFDPTMPTHGGQGGRVNRRRSSMMSLSVTRIHSSTLQRLPSLIVGSAPVSSRMDVLKEENHTGDHFLTPTQLEVVYRSNVNTGLTESFAAELLETHGPNALVELHGTSMWKVFRHNLFGWFQCVLWAGAILNFIAYFGSSYIDSGHEEGGHTAKEYLYLGTVITFTIVGTGLFGFYQEAKNIAVMSGFEKLVPPNAVVIRESIKKVIPNVDLVIGDIVEMKGGDIVPADTRILTCSNFNTDMSSLTGESEPIKHRPECTHSNPLESKNMVYFGCPIIEGTAKGMVVATGENTQMGRIAGLVTGLQKEETPIAKEITHFIKLICSVAFVFGVIFFLMVYFIQGSWLSALQYMLGIILANVPEGLIVTLTVCMTLSAKALKAKNCLAKTLQAVETLGSTSCICSDKTGTLTENQMTVSHLYCNFEILDKNDHTHVSNPTYATLCLAASLNLKAEFTHDTMNEPIEKRKILGDASESAILRYMEANRSATQVRNENPRAAEIPFSSAYKYQVTIHSMQATKSYYLIMKGAPEIVLEYCSRLHTDNDLQQLTPIIKKELKAHFIKMANMGERVIGYCDLKLPQESYPIGYAFDTQKRNFPVEDLNFIGAISMIDPPRKNVAQSIALCRQAGIKVVMVTGDHPVTALAISRQCGTITLPTAYDYAFEHHIELADVPHHVKNMFAAAVITGDELRKMSVNDLKAAQKKYAEITFARTSPQQKLFIVETFQSLKHVVAVTGDGVNDSPALKKADIGIAMGIAGTEVSKKAADMILLDDNFASIVLGVQEGRRIFDNLKKTIAYTLTSNTPEMLPFVLYACVGMPLPMTLMLILVINVGTDLLPAMSLAYEDSEEDIMSHPPRKATDHLVNKVLIFMAYFQVGLIQFFAGLYAYFVVFAQDGFFPSSLMFIRKEWEAHKSLVKDTLGREWAFKDRKRIERKAQTAYFVAVCWTQISDVIICKTRRISLMKKGMRNQVLNLSILIDLIAAAIVTYVPLCHEVFSTEPLSWHDFISAWPFMFLMICGDELRRYLIRNNISQWVEAETYY</sequence>
<dbReference type="EMBL" id="CADEBD010000171">
    <property type="protein sequence ID" value="CAB3223795.1"/>
    <property type="molecule type" value="Genomic_DNA"/>
</dbReference>
<dbReference type="SFLD" id="SFLDS00003">
    <property type="entry name" value="Haloacid_Dehalogenase"/>
    <property type="match status" value="2"/>
</dbReference>
<dbReference type="Gene3D" id="3.40.50.1000">
    <property type="entry name" value="HAD superfamily/HAD-like"/>
    <property type="match status" value="2"/>
</dbReference>
<dbReference type="InterPro" id="IPR036412">
    <property type="entry name" value="HAD-like_sf"/>
</dbReference>
<evidence type="ECO:0000313" key="25">
    <source>
        <dbReference type="Proteomes" id="UP000494256"/>
    </source>
</evidence>
<dbReference type="Pfam" id="PF13246">
    <property type="entry name" value="Cation_ATPase"/>
    <property type="match status" value="2"/>
</dbReference>
<keyword evidence="15" id="KW-0915">Sodium</keyword>
<dbReference type="PRINTS" id="PR00121">
    <property type="entry name" value="NAKATPASE"/>
</dbReference>
<dbReference type="Proteomes" id="UP000494256">
    <property type="component" value="Unassembled WGS sequence"/>
</dbReference>
<comment type="subunit">
    <text evidence="20">The sodium/potassium-transporting ATPase is composed of a catalytic alpha subunit, an auxiliary non-catalytic beta subunit and an additional regulatory subunit.</text>
</comment>
<keyword evidence="10" id="KW-0547">Nucleotide-binding</keyword>
<dbReference type="OrthoDB" id="432528at2759"/>
<dbReference type="InterPro" id="IPR008250">
    <property type="entry name" value="ATPase_P-typ_transduc_dom_A_sf"/>
</dbReference>
<evidence type="ECO:0000256" key="7">
    <source>
        <dbReference type="ARBA" id="ARBA00022553"/>
    </source>
</evidence>
<protein>
    <recommendedName>
        <fullName evidence="21">Na(+)/K(+)-exchanging ATPase</fullName>
        <ecNumber evidence="21">7.2.2.13</ecNumber>
    </recommendedName>
</protein>
<keyword evidence="7" id="KW-0597">Phosphoprotein</keyword>
<keyword evidence="6" id="KW-0633">Potassium transport</keyword>
<dbReference type="Pfam" id="PF00122">
    <property type="entry name" value="E1-E2_ATPase"/>
    <property type="match status" value="2"/>
</dbReference>
<evidence type="ECO:0000256" key="12">
    <source>
        <dbReference type="ARBA" id="ARBA00022958"/>
    </source>
</evidence>
<evidence type="ECO:0000313" key="24">
    <source>
        <dbReference type="EMBL" id="CAB3223795.1"/>
    </source>
</evidence>
<dbReference type="InterPro" id="IPR018303">
    <property type="entry name" value="ATPase_P-typ_P_site"/>
</dbReference>
<evidence type="ECO:0000256" key="14">
    <source>
        <dbReference type="ARBA" id="ARBA00022989"/>
    </source>
</evidence>
<feature type="transmembrane region" description="Helical" evidence="22">
    <location>
        <begin position="798"/>
        <end position="820"/>
    </location>
</feature>
<feature type="transmembrane region" description="Helical" evidence="22">
    <location>
        <begin position="1929"/>
        <end position="1947"/>
    </location>
</feature>
<gene>
    <name evidence="24" type="ORF">APLA_LOCUS1575</name>
</gene>
<dbReference type="GO" id="GO:0016887">
    <property type="term" value="F:ATP hydrolysis activity"/>
    <property type="evidence" value="ECO:0007669"/>
    <property type="project" value="InterPro"/>
</dbReference>
<dbReference type="NCBIfam" id="TIGR01106">
    <property type="entry name" value="ATPase-IIC_X-K"/>
    <property type="match status" value="2"/>
</dbReference>
<dbReference type="GO" id="GO:0030007">
    <property type="term" value="P:intracellular potassium ion homeostasis"/>
    <property type="evidence" value="ECO:0007669"/>
    <property type="project" value="TreeGrafter"/>
</dbReference>
<dbReference type="InterPro" id="IPR050510">
    <property type="entry name" value="Cation_transp_ATPase_P-type"/>
</dbReference>
<dbReference type="SFLD" id="SFLDF00027">
    <property type="entry name" value="p-type_atpase"/>
    <property type="match status" value="2"/>
</dbReference>
<dbReference type="Gene3D" id="3.40.1110.10">
    <property type="entry name" value="Calcium-transporting ATPase, cytoplasmic domain N"/>
    <property type="match status" value="2"/>
</dbReference>
<dbReference type="InterPro" id="IPR059000">
    <property type="entry name" value="ATPase_P-type_domA"/>
</dbReference>
<dbReference type="FunFam" id="3.40.50.1000:FF:000004">
    <property type="entry name" value="Sodium/potassium-transporting ATPase subunit alpha"/>
    <property type="match status" value="2"/>
</dbReference>
<dbReference type="GO" id="GO:1990573">
    <property type="term" value="P:potassium ion import across plasma membrane"/>
    <property type="evidence" value="ECO:0007669"/>
    <property type="project" value="TreeGrafter"/>
</dbReference>
<evidence type="ECO:0000256" key="9">
    <source>
        <dbReference type="ARBA" id="ARBA00022692"/>
    </source>
</evidence>
<keyword evidence="5" id="KW-1003">Cell membrane</keyword>
<keyword evidence="16" id="KW-0406">Ion transport</keyword>
<evidence type="ECO:0000256" key="17">
    <source>
        <dbReference type="ARBA" id="ARBA00023136"/>
    </source>
</evidence>
<dbReference type="GO" id="GO:0036376">
    <property type="term" value="P:sodium ion export across plasma membrane"/>
    <property type="evidence" value="ECO:0007669"/>
    <property type="project" value="TreeGrafter"/>
</dbReference>
<keyword evidence="13" id="KW-1278">Translocase</keyword>
<dbReference type="GO" id="GO:0006883">
    <property type="term" value="P:intracellular sodium ion homeostasis"/>
    <property type="evidence" value="ECO:0007669"/>
    <property type="project" value="TreeGrafter"/>
</dbReference>
<feature type="transmembrane region" description="Helical" evidence="22">
    <location>
        <begin position="1738"/>
        <end position="1760"/>
    </location>
</feature>
<keyword evidence="8" id="KW-0740">Sodium/potassium transport</keyword>
<evidence type="ECO:0000256" key="3">
    <source>
        <dbReference type="ARBA" id="ARBA00008804"/>
    </source>
</evidence>
<feature type="transmembrane region" description="Helical" evidence="22">
    <location>
        <begin position="146"/>
        <end position="166"/>
    </location>
</feature>
<feature type="transmembrane region" description="Helical" evidence="22">
    <location>
        <begin position="1899"/>
        <end position="1917"/>
    </location>
</feature>
<comment type="caution">
    <text evidence="24">The sequence shown here is derived from an EMBL/GenBank/DDBJ whole genome shotgun (WGS) entry which is preliminary data.</text>
</comment>
<dbReference type="PROSITE" id="PS00154">
    <property type="entry name" value="ATPASE_E1_E2"/>
    <property type="match status" value="2"/>
</dbReference>
<dbReference type="InterPro" id="IPR044492">
    <property type="entry name" value="P_typ_ATPase_HD_dom"/>
</dbReference>
<keyword evidence="14 22" id="KW-1133">Transmembrane helix</keyword>
<proteinExistence type="inferred from homology"/>
<evidence type="ECO:0000256" key="15">
    <source>
        <dbReference type="ARBA" id="ARBA00023053"/>
    </source>
</evidence>
<evidence type="ECO:0000256" key="1">
    <source>
        <dbReference type="ARBA" id="ARBA00004651"/>
    </source>
</evidence>
<evidence type="ECO:0000256" key="5">
    <source>
        <dbReference type="ARBA" id="ARBA00022475"/>
    </source>
</evidence>
<dbReference type="SUPFAM" id="SSF81653">
    <property type="entry name" value="Calcium ATPase, transduction domain A"/>
    <property type="match status" value="2"/>
</dbReference>
<feature type="transmembrane region" description="Helical" evidence="22">
    <location>
        <begin position="1047"/>
        <end position="1066"/>
    </location>
</feature>
<feature type="transmembrane region" description="Helical" evidence="22">
    <location>
        <begin position="337"/>
        <end position="361"/>
    </location>
</feature>
<name>A0A8S0YXE2_ARCPL</name>
<evidence type="ECO:0000256" key="10">
    <source>
        <dbReference type="ARBA" id="ARBA00022741"/>
    </source>
</evidence>
<evidence type="ECO:0000256" key="21">
    <source>
        <dbReference type="ARBA" id="ARBA00039096"/>
    </source>
</evidence>
<evidence type="ECO:0000256" key="22">
    <source>
        <dbReference type="SAM" id="Phobius"/>
    </source>
</evidence>
<dbReference type="Pfam" id="PF08282">
    <property type="entry name" value="Hydrolase_3"/>
    <property type="match status" value="1"/>
</dbReference>
<comment type="similarity">
    <text evidence="2">Belongs to the cation transport ATPase (P-type) (TC 3.A.3) family. Type IIC subfamily.</text>
</comment>
<feature type="transmembrane region" description="Helical" evidence="22">
    <location>
        <begin position="1795"/>
        <end position="1821"/>
    </location>
</feature>
<comment type="subcellular location">
    <subcellularLocation>
        <location evidence="1">Cell membrane</location>
        <topology evidence="1">Multi-pass membrane protein</topology>
    </subcellularLocation>
</comment>
<dbReference type="GO" id="GO:0005524">
    <property type="term" value="F:ATP binding"/>
    <property type="evidence" value="ECO:0007669"/>
    <property type="project" value="UniProtKB-KW"/>
</dbReference>
<dbReference type="SUPFAM" id="SSF81665">
    <property type="entry name" value="Calcium ATPase, transmembrane domain M"/>
    <property type="match status" value="2"/>
</dbReference>
<keyword evidence="18" id="KW-0739">Sodium transport</keyword>
<dbReference type="GO" id="GO:0005886">
    <property type="term" value="C:plasma membrane"/>
    <property type="evidence" value="ECO:0007669"/>
    <property type="project" value="UniProtKB-SubCell"/>
</dbReference>
<feature type="transmembrane region" description="Helical" evidence="22">
    <location>
        <begin position="307"/>
        <end position="331"/>
    </location>
</feature>
<dbReference type="PANTHER" id="PTHR43294:SF13">
    <property type="entry name" value="SODIUM_POTASSIUM-TRANSPORTING ATPASE SUBUNIT ALPHA"/>
    <property type="match status" value="1"/>
</dbReference>
<dbReference type="InterPro" id="IPR023214">
    <property type="entry name" value="HAD_sf"/>
</dbReference>
<dbReference type="EC" id="7.2.2.13" evidence="21"/>
<dbReference type="Pfam" id="PF00689">
    <property type="entry name" value="Cation_ATPase_C"/>
    <property type="match status" value="2"/>
</dbReference>
<keyword evidence="11" id="KW-0067">ATP-binding</keyword>
<feature type="domain" description="Cation-transporting P-type ATPase N-terminal" evidence="23">
    <location>
        <begin position="53"/>
        <end position="127"/>
    </location>
</feature>
<evidence type="ECO:0000256" key="4">
    <source>
        <dbReference type="ARBA" id="ARBA00022448"/>
    </source>
</evidence>
<feature type="transmembrane region" description="Helical" evidence="22">
    <location>
        <begin position="855"/>
        <end position="881"/>
    </location>
</feature>
<evidence type="ECO:0000256" key="2">
    <source>
        <dbReference type="ARBA" id="ARBA00006934"/>
    </source>
</evidence>
<evidence type="ECO:0000256" key="20">
    <source>
        <dbReference type="ARBA" id="ARBA00038795"/>
    </source>
</evidence>
<evidence type="ECO:0000256" key="8">
    <source>
        <dbReference type="ARBA" id="ARBA00022607"/>
    </source>
</evidence>
<accession>A0A8S0YXE2</accession>
<dbReference type="SFLD" id="SFLDG00002">
    <property type="entry name" value="C1.7:_P-type_atpase_like"/>
    <property type="match status" value="2"/>
</dbReference>
<evidence type="ECO:0000259" key="23">
    <source>
        <dbReference type="SMART" id="SM00831"/>
    </source>
</evidence>
<dbReference type="InterPro" id="IPR006068">
    <property type="entry name" value="ATPase_P-typ_cation-transptr_C"/>
</dbReference>
<dbReference type="Gene3D" id="2.70.150.10">
    <property type="entry name" value="Calcium-transporting ATPase, cytoplasmic transduction domain A"/>
    <property type="match status" value="2"/>
</dbReference>
<keyword evidence="4" id="KW-0813">Transport</keyword>
<dbReference type="FunFam" id="1.20.1110.10:FF:000095">
    <property type="entry name" value="Sodium/potassium-transporting ATPase subunit alpha-1"/>
    <property type="match status" value="2"/>
</dbReference>
<feature type="transmembrane region" description="Helical" evidence="22">
    <location>
        <begin position="1251"/>
        <end position="1271"/>
    </location>
</feature>
<evidence type="ECO:0000256" key="13">
    <source>
        <dbReference type="ARBA" id="ARBA00022967"/>
    </source>
</evidence>
<dbReference type="SUPFAM" id="SSF56784">
    <property type="entry name" value="HAD-like"/>
    <property type="match status" value="2"/>
</dbReference>
<dbReference type="GO" id="GO:1902600">
    <property type="term" value="P:proton transmembrane transport"/>
    <property type="evidence" value="ECO:0007669"/>
    <property type="project" value="TreeGrafter"/>
</dbReference>
<evidence type="ECO:0000256" key="11">
    <source>
        <dbReference type="ARBA" id="ARBA00022840"/>
    </source>
</evidence>
<feature type="transmembrane region" description="Helical" evidence="22">
    <location>
        <begin position="1086"/>
        <end position="1106"/>
    </location>
</feature>
<keyword evidence="9 22" id="KW-0812">Transmembrane</keyword>
<comment type="function">
    <text evidence="19">This is the catalytic component of the active enzyme, which catalyzes the hydrolysis of ATP coupled with the exchange of sodium and potassium ions across the plasma membrane. This action creates the electrochemical gradient of sodium and potassium ions, providing the energy for active transport of various nutrients.</text>
</comment>
<dbReference type="Pfam" id="PF00690">
    <property type="entry name" value="Cation_ATPase_N"/>
    <property type="match status" value="2"/>
</dbReference>
<evidence type="ECO:0000256" key="6">
    <source>
        <dbReference type="ARBA" id="ARBA00022538"/>
    </source>
</evidence>
<dbReference type="InterPro" id="IPR023298">
    <property type="entry name" value="ATPase_P-typ_TM_dom_sf"/>
</dbReference>
<dbReference type="FunFam" id="2.70.150.10:FF:000042">
    <property type="entry name" value="Plasma membrane ATPase"/>
    <property type="match status" value="1"/>
</dbReference>
<feature type="transmembrane region" description="Helical" evidence="22">
    <location>
        <begin position="1277"/>
        <end position="1301"/>
    </location>
</feature>
<feature type="transmembrane region" description="Helical" evidence="22">
    <location>
        <begin position="107"/>
        <end position="126"/>
    </location>
</feature>
<keyword evidence="17 22" id="KW-0472">Membrane</keyword>
<dbReference type="InterPro" id="IPR023299">
    <property type="entry name" value="ATPase_P-typ_cyto_dom_N"/>
</dbReference>
<evidence type="ECO:0000256" key="19">
    <source>
        <dbReference type="ARBA" id="ARBA00037422"/>
    </source>
</evidence>